<comment type="caution">
    <text evidence="2">The sequence shown here is derived from an EMBL/GenBank/DDBJ whole genome shotgun (WGS) entry which is preliminary data.</text>
</comment>
<keyword evidence="3" id="KW-1185">Reference proteome</keyword>
<evidence type="ECO:0000313" key="3">
    <source>
        <dbReference type="Proteomes" id="UP001144372"/>
    </source>
</evidence>
<dbReference type="InterPro" id="IPR046858">
    <property type="entry name" value="ChrB_N"/>
</dbReference>
<accession>A0A9W6L9I8</accession>
<gene>
    <name evidence="2" type="ORF">DAMNIGENAA_29970</name>
</gene>
<dbReference type="EMBL" id="BSDR01000001">
    <property type="protein sequence ID" value="GLI35564.1"/>
    <property type="molecule type" value="Genomic_DNA"/>
</dbReference>
<reference evidence="2" key="1">
    <citation type="submission" date="2022-12" db="EMBL/GenBank/DDBJ databases">
        <title>Reference genome sequencing for broad-spectrum identification of bacterial and archaeal isolates by mass spectrometry.</title>
        <authorList>
            <person name="Sekiguchi Y."/>
            <person name="Tourlousse D.M."/>
        </authorList>
    </citation>
    <scope>NUCLEOTIDE SEQUENCE</scope>
    <source>
        <strain evidence="2">ASRB1</strain>
    </source>
</reference>
<sequence length="130" mass="15477">MEELKKLTVEVEGFGGQGLLIDGKVLEGKQEEQILRSFVDARNEEYLELIDKCEDYFKEIEHETERKNFIFAEVEENEEELTKLQQWFKKIEKRDLMGAPLRKTAIEKLKACEKVYEEFAGTVYEHQKRR</sequence>
<dbReference type="Pfam" id="PF20229">
    <property type="entry name" value="ChrB_N"/>
    <property type="match status" value="1"/>
</dbReference>
<protein>
    <recommendedName>
        <fullName evidence="1">ChrB N-terminal domain-containing protein</fullName>
    </recommendedName>
</protein>
<name>A0A9W6L9I8_9BACT</name>
<evidence type="ECO:0000313" key="2">
    <source>
        <dbReference type="EMBL" id="GLI35564.1"/>
    </source>
</evidence>
<organism evidence="2 3">
    <name type="scientific">Desulforhabdus amnigena</name>
    <dbReference type="NCBI Taxonomy" id="40218"/>
    <lineage>
        <taxon>Bacteria</taxon>
        <taxon>Pseudomonadati</taxon>
        <taxon>Thermodesulfobacteriota</taxon>
        <taxon>Syntrophobacteria</taxon>
        <taxon>Syntrophobacterales</taxon>
        <taxon>Syntrophobacteraceae</taxon>
        <taxon>Desulforhabdus</taxon>
    </lineage>
</organism>
<proteinExistence type="predicted"/>
<feature type="domain" description="ChrB N-terminal" evidence="1">
    <location>
        <begin position="3"/>
        <end position="128"/>
    </location>
</feature>
<dbReference type="AlphaFoldDB" id="A0A9W6L9I8"/>
<dbReference type="Proteomes" id="UP001144372">
    <property type="component" value="Unassembled WGS sequence"/>
</dbReference>
<evidence type="ECO:0000259" key="1">
    <source>
        <dbReference type="Pfam" id="PF20229"/>
    </source>
</evidence>